<dbReference type="AlphaFoldDB" id="A0A553JCL0"/>
<organism evidence="1 2">
    <name type="scientific">Shewanella hanedai</name>
    <name type="common">Alteromonas hanedai</name>
    <dbReference type="NCBI Taxonomy" id="25"/>
    <lineage>
        <taxon>Bacteria</taxon>
        <taxon>Pseudomonadati</taxon>
        <taxon>Pseudomonadota</taxon>
        <taxon>Gammaproteobacteria</taxon>
        <taxon>Alteromonadales</taxon>
        <taxon>Shewanellaceae</taxon>
        <taxon>Shewanella</taxon>
    </lineage>
</organism>
<gene>
    <name evidence="1" type="ORF">FN961_25465</name>
</gene>
<dbReference type="Proteomes" id="UP000318126">
    <property type="component" value="Unassembled WGS sequence"/>
</dbReference>
<protein>
    <submittedName>
        <fullName evidence="1">Uncharacterized protein</fullName>
    </submittedName>
</protein>
<sequence>MKRKYRAAFILPANTNKELGDDGWEFESLERLSNKIMESLVEVLSLKFLESYLGIAVYTNTNVKMSIERDDQNLIEHISFQIYDSAMEGFKKKVKACPWYEQIDCFVPSETNYMATHSSG</sequence>
<evidence type="ECO:0000313" key="2">
    <source>
        <dbReference type="Proteomes" id="UP000318126"/>
    </source>
</evidence>
<dbReference type="OrthoDB" id="6907215at2"/>
<keyword evidence="2" id="KW-1185">Reference proteome</keyword>
<comment type="caution">
    <text evidence="1">The sequence shown here is derived from an EMBL/GenBank/DDBJ whole genome shotgun (WGS) entry which is preliminary data.</text>
</comment>
<name>A0A553JCL0_SHEHA</name>
<accession>A0A553JCL0</accession>
<reference evidence="2" key="1">
    <citation type="submission" date="2019-07" db="EMBL/GenBank/DDBJ databases">
        <title>Shewanella sp. YLB-08 draft genomic sequence.</title>
        <authorList>
            <person name="Yu L."/>
        </authorList>
    </citation>
    <scope>NUCLEOTIDE SEQUENCE [LARGE SCALE GENOMIC DNA]</scope>
    <source>
        <strain evidence="2">JCM 20706</strain>
    </source>
</reference>
<dbReference type="RefSeq" id="WP_144042946.1">
    <property type="nucleotide sequence ID" value="NZ_BMPL01000083.1"/>
</dbReference>
<proteinExistence type="predicted"/>
<evidence type="ECO:0000313" key="1">
    <source>
        <dbReference type="EMBL" id="TRY10192.1"/>
    </source>
</evidence>
<dbReference type="EMBL" id="VKGK01000063">
    <property type="protein sequence ID" value="TRY10192.1"/>
    <property type="molecule type" value="Genomic_DNA"/>
</dbReference>